<dbReference type="RefSeq" id="WP_147758340.1">
    <property type="nucleotide sequence ID" value="NZ_SAXT01000004.1"/>
</dbReference>
<sequence length="213" mass="25923">MLNGINYLNFLCKSDLNNFLIYYCDYNIPEAEFFDNFDRLYNKSLNEIKQRIDKIYNNFQPYNIDHFSNQIFEIELKIKDTDTDKEIKQKLDNYYKIQFSGMLYVFEDIYNEISKYKSENNFYNRENFHGLLRYCKYLYINIDMILHDVEIRKNIVSPQQIACDNRIKGKYSFESSKRLKMDLSSFHELSSFNASVFFNKAIYRIKNKKCFRN</sequence>
<organism evidence="1 2">
    <name type="scientific">Brachyspira aalborgi</name>
    <dbReference type="NCBI Taxonomy" id="29522"/>
    <lineage>
        <taxon>Bacteria</taxon>
        <taxon>Pseudomonadati</taxon>
        <taxon>Spirochaetota</taxon>
        <taxon>Spirochaetia</taxon>
        <taxon>Brachyspirales</taxon>
        <taxon>Brachyspiraceae</taxon>
        <taxon>Brachyspira</taxon>
    </lineage>
</organism>
<evidence type="ECO:0000313" key="2">
    <source>
        <dbReference type="Proteomes" id="UP000325116"/>
    </source>
</evidence>
<evidence type="ECO:0000313" key="1">
    <source>
        <dbReference type="EMBL" id="TXJ12402.1"/>
    </source>
</evidence>
<dbReference type="AlphaFoldDB" id="A0A5C8CL42"/>
<reference evidence="1 2" key="1">
    <citation type="journal article" date="1992" name="Lakartidningen">
        <title>[Penicillin V and not amoxicillin is the first choice preparation in acute otitis].</title>
        <authorList>
            <person name="Kamme C."/>
            <person name="Lundgren K."/>
            <person name="Prellner K."/>
        </authorList>
    </citation>
    <scope>NUCLEOTIDE SEQUENCE [LARGE SCALE GENOMIC DNA]</scope>
    <source>
        <strain evidence="1 2">W1</strain>
    </source>
</reference>
<accession>A0A5C8CL42</accession>
<protein>
    <submittedName>
        <fullName evidence="1">Uncharacterized protein</fullName>
    </submittedName>
</protein>
<name>A0A5C8CL42_9SPIR</name>
<proteinExistence type="predicted"/>
<gene>
    <name evidence="1" type="ORF">EPJ80_06355</name>
</gene>
<comment type="caution">
    <text evidence="1">The sequence shown here is derived from an EMBL/GenBank/DDBJ whole genome shotgun (WGS) entry which is preliminary data.</text>
</comment>
<dbReference type="EMBL" id="SAXT01000004">
    <property type="protein sequence ID" value="TXJ12402.1"/>
    <property type="molecule type" value="Genomic_DNA"/>
</dbReference>
<dbReference type="Proteomes" id="UP000325116">
    <property type="component" value="Unassembled WGS sequence"/>
</dbReference>